<evidence type="ECO:0000256" key="1">
    <source>
        <dbReference type="SAM" id="MobiDB-lite"/>
    </source>
</evidence>
<evidence type="ECO:0000313" key="2">
    <source>
        <dbReference type="EMBL" id="PWA92879.1"/>
    </source>
</evidence>
<name>A0A2U1Q4E1_ARTAN</name>
<feature type="compositionally biased region" description="Polar residues" evidence="1">
    <location>
        <begin position="1"/>
        <end position="36"/>
    </location>
</feature>
<protein>
    <submittedName>
        <fullName evidence="2">Uncharacterized protein</fullName>
    </submittedName>
</protein>
<dbReference type="OrthoDB" id="1301747at2759"/>
<feature type="region of interest" description="Disordered" evidence="1">
    <location>
        <begin position="1"/>
        <end position="39"/>
    </location>
</feature>
<keyword evidence="3" id="KW-1185">Reference proteome</keyword>
<feature type="region of interest" description="Disordered" evidence="1">
    <location>
        <begin position="154"/>
        <end position="199"/>
    </location>
</feature>
<reference evidence="2 3" key="1">
    <citation type="journal article" date="2018" name="Mol. Plant">
        <title>The genome of Artemisia annua provides insight into the evolution of Asteraceae family and artemisinin biosynthesis.</title>
        <authorList>
            <person name="Shen Q."/>
            <person name="Zhang L."/>
            <person name="Liao Z."/>
            <person name="Wang S."/>
            <person name="Yan T."/>
            <person name="Shi P."/>
            <person name="Liu M."/>
            <person name="Fu X."/>
            <person name="Pan Q."/>
            <person name="Wang Y."/>
            <person name="Lv Z."/>
            <person name="Lu X."/>
            <person name="Zhang F."/>
            <person name="Jiang W."/>
            <person name="Ma Y."/>
            <person name="Chen M."/>
            <person name="Hao X."/>
            <person name="Li L."/>
            <person name="Tang Y."/>
            <person name="Lv G."/>
            <person name="Zhou Y."/>
            <person name="Sun X."/>
            <person name="Brodelius P.E."/>
            <person name="Rose J.K.C."/>
            <person name="Tang K."/>
        </authorList>
    </citation>
    <scope>NUCLEOTIDE SEQUENCE [LARGE SCALE GENOMIC DNA]</scope>
    <source>
        <strain evidence="3">cv. Huhao1</strain>
        <tissue evidence="2">Leaf</tissue>
    </source>
</reference>
<organism evidence="2 3">
    <name type="scientific">Artemisia annua</name>
    <name type="common">Sweet wormwood</name>
    <dbReference type="NCBI Taxonomy" id="35608"/>
    <lineage>
        <taxon>Eukaryota</taxon>
        <taxon>Viridiplantae</taxon>
        <taxon>Streptophyta</taxon>
        <taxon>Embryophyta</taxon>
        <taxon>Tracheophyta</taxon>
        <taxon>Spermatophyta</taxon>
        <taxon>Magnoliopsida</taxon>
        <taxon>eudicotyledons</taxon>
        <taxon>Gunneridae</taxon>
        <taxon>Pentapetalae</taxon>
        <taxon>asterids</taxon>
        <taxon>campanulids</taxon>
        <taxon>Asterales</taxon>
        <taxon>Asteraceae</taxon>
        <taxon>Asteroideae</taxon>
        <taxon>Anthemideae</taxon>
        <taxon>Artemisiinae</taxon>
        <taxon>Artemisia</taxon>
    </lineage>
</organism>
<dbReference type="Proteomes" id="UP000245207">
    <property type="component" value="Unassembled WGS sequence"/>
</dbReference>
<dbReference type="PANTHER" id="PTHR45786">
    <property type="entry name" value="DNA BINDING PROTEIN-LIKE"/>
    <property type="match status" value="1"/>
</dbReference>
<dbReference type="AlphaFoldDB" id="A0A2U1Q4E1"/>
<sequence>MSATTYGAVSTQSTPQMGTPTTNSAKQRNSRLSTHLSGRYPQATRVLLPKPNNSGFITSSSSGNSSVHINYQTNVAATPDTLGVIRMQNTEKCTVGQRSVGCNTITGGNIPTLSPNSFTTSSETVKPAAATRKRNSPLTDISNATIQSPFVTPVNETSKRTSRSFSHTNIPVLTTQKSTYEVGESSRRTKRSKRPPLQSRTPIAFRLDDDVHVRKDYDKYVGISEEYYDHGDPTFECTSCHAFSSSKTSAPSNSKTPIDRSIINQVKDVLDESSDLVKTFRRAREAYTEDNEQNIRIKLIAKRGKDGRQYDLPTANEVAGLIVGDLDACAEDRDIELQTPLTVWLETWHLLAHDVEYKRSQILNIPGLRLSDDEKKNVALFWIEQLMLSRGTTLRRFPEMPYPDSRYTNQFAVRSVVNGLGARSKFEIYLGSCSLGPALYAEEEICRFCKDSFKFDEPNGMRDHEKLCQKVLNLDATGKPKKNYRKKVVKNVATSSTVGSKDDEFDVDIPTCPTT</sequence>
<accession>A0A2U1Q4E1</accession>
<feature type="compositionally biased region" description="Polar residues" evidence="1">
    <location>
        <begin position="163"/>
        <end position="179"/>
    </location>
</feature>
<dbReference type="EMBL" id="PKPP01000429">
    <property type="protein sequence ID" value="PWA92879.1"/>
    <property type="molecule type" value="Genomic_DNA"/>
</dbReference>
<dbReference type="PANTHER" id="PTHR45786:SF74">
    <property type="entry name" value="ATP-DEPENDENT DNA HELICASE"/>
    <property type="match status" value="1"/>
</dbReference>
<proteinExistence type="predicted"/>
<evidence type="ECO:0000313" key="3">
    <source>
        <dbReference type="Proteomes" id="UP000245207"/>
    </source>
</evidence>
<comment type="caution">
    <text evidence="2">The sequence shown here is derived from an EMBL/GenBank/DDBJ whole genome shotgun (WGS) entry which is preliminary data.</text>
</comment>
<gene>
    <name evidence="2" type="ORF">CTI12_AA076990</name>
</gene>